<dbReference type="Proteomes" id="UP000000561">
    <property type="component" value="Chromosome 1"/>
</dbReference>
<dbReference type="AlphaFoldDB" id="A0A0D1D123"/>
<dbReference type="GeneID" id="23566191"/>
<sequence>MIGDGLGAGVDRRAGLLHALLFRRETERARGKEAKKDLPNDGSWLGRLVHRAANEAGPSWRVMGRLIKFKKERAEACSRLEQAREGQSGSLKARRAPRLDEAKRERRNDKSRSKLYGCRFVTLKAERLWGRTKEMKEKKDDAAKWMLRAKLMASVAEASANVAETGEDGQVKGRREASHRASLKQNSK</sequence>
<feature type="region of interest" description="Disordered" evidence="1">
    <location>
        <begin position="80"/>
        <end position="110"/>
    </location>
</feature>
<dbReference type="EMBL" id="CM003140">
    <property type="protein sequence ID" value="KIS72058.1"/>
    <property type="molecule type" value="Genomic_DNA"/>
</dbReference>
<evidence type="ECO:0000256" key="1">
    <source>
        <dbReference type="SAM" id="MobiDB-lite"/>
    </source>
</evidence>
<evidence type="ECO:0000313" key="2">
    <source>
        <dbReference type="EMBL" id="KIS72058.1"/>
    </source>
</evidence>
<feature type="compositionally biased region" description="Basic and acidic residues" evidence="1">
    <location>
        <begin position="169"/>
        <end position="179"/>
    </location>
</feature>
<accession>A0A0D1D123</accession>
<name>A0A0D1D123_MYCMD</name>
<evidence type="ECO:0000313" key="3">
    <source>
        <dbReference type="Proteomes" id="UP000000561"/>
    </source>
</evidence>
<feature type="compositionally biased region" description="Basic and acidic residues" evidence="1">
    <location>
        <begin position="97"/>
        <end position="110"/>
    </location>
</feature>
<dbReference type="RefSeq" id="XP_011386678.1">
    <property type="nucleotide sequence ID" value="XM_011388376.1"/>
</dbReference>
<feature type="region of interest" description="Disordered" evidence="1">
    <location>
        <begin position="160"/>
        <end position="188"/>
    </location>
</feature>
<keyword evidence="3" id="KW-1185">Reference proteome</keyword>
<protein>
    <submittedName>
        <fullName evidence="2">Uncharacterized protein</fullName>
    </submittedName>
</protein>
<dbReference type="InParanoid" id="A0A0D1D123"/>
<proteinExistence type="predicted"/>
<reference evidence="2 3" key="1">
    <citation type="journal article" date="2006" name="Nature">
        <title>Insights from the genome of the biotrophic fungal plant pathogen Ustilago maydis.</title>
        <authorList>
            <person name="Kamper J."/>
            <person name="Kahmann R."/>
            <person name="Bolker M."/>
            <person name="Ma L.J."/>
            <person name="Brefort T."/>
            <person name="Saville B.J."/>
            <person name="Banuett F."/>
            <person name="Kronstad J.W."/>
            <person name="Gold S.E."/>
            <person name="Muller O."/>
            <person name="Perlin M.H."/>
            <person name="Wosten H.A."/>
            <person name="de Vries R."/>
            <person name="Ruiz-Herrera J."/>
            <person name="Reynaga-Pena C.G."/>
            <person name="Snetselaar K."/>
            <person name="McCann M."/>
            <person name="Perez-Martin J."/>
            <person name="Feldbrugge M."/>
            <person name="Basse C.W."/>
            <person name="Steinberg G."/>
            <person name="Ibeas J.I."/>
            <person name="Holloman W."/>
            <person name="Guzman P."/>
            <person name="Farman M."/>
            <person name="Stajich J.E."/>
            <person name="Sentandreu R."/>
            <person name="Gonzalez-Prieto J.M."/>
            <person name="Kennell J.C."/>
            <person name="Molina L."/>
            <person name="Schirawski J."/>
            <person name="Mendoza-Mendoza A."/>
            <person name="Greilinger D."/>
            <person name="Munch K."/>
            <person name="Rossel N."/>
            <person name="Scherer M."/>
            <person name="Vranes M."/>
            <person name="Ladendorf O."/>
            <person name="Vincon V."/>
            <person name="Fuchs U."/>
            <person name="Sandrock B."/>
            <person name="Meng S."/>
            <person name="Ho E.C."/>
            <person name="Cahill M.J."/>
            <person name="Boyce K.J."/>
            <person name="Klose J."/>
            <person name="Klosterman S.J."/>
            <person name="Deelstra H.J."/>
            <person name="Ortiz-Castellanos L."/>
            <person name="Li W."/>
            <person name="Sanchez-Alonso P."/>
            <person name="Schreier P.H."/>
            <person name="Hauser-Hahn I."/>
            <person name="Vaupel M."/>
            <person name="Koopmann E."/>
            <person name="Friedrich G."/>
            <person name="Voss H."/>
            <person name="Schluter T."/>
            <person name="Margolis J."/>
            <person name="Platt D."/>
            <person name="Swimmer C."/>
            <person name="Gnirke A."/>
            <person name="Chen F."/>
            <person name="Vysotskaia V."/>
            <person name="Mannhaupt G."/>
            <person name="Guldener U."/>
            <person name="Munsterkotter M."/>
            <person name="Haase D."/>
            <person name="Oesterheld M."/>
            <person name="Mewes H.W."/>
            <person name="Mauceli E.W."/>
            <person name="DeCaprio D."/>
            <person name="Wade C.M."/>
            <person name="Butler J."/>
            <person name="Young S."/>
            <person name="Jaffe D.B."/>
            <person name="Calvo S."/>
            <person name="Nusbaum C."/>
            <person name="Galagan J."/>
            <person name="Birren B.W."/>
        </authorList>
    </citation>
    <scope>NUCLEOTIDE SEQUENCE [LARGE SCALE GENOMIC DNA]</scope>
    <source>
        <strain evidence="3">DSM 14603 / FGSC 9021 / UM521</strain>
    </source>
</reference>
<organism evidence="2 3">
    <name type="scientific">Mycosarcoma maydis</name>
    <name type="common">Corn smut fungus</name>
    <name type="synonym">Ustilago maydis</name>
    <dbReference type="NCBI Taxonomy" id="5270"/>
    <lineage>
        <taxon>Eukaryota</taxon>
        <taxon>Fungi</taxon>
        <taxon>Dikarya</taxon>
        <taxon>Basidiomycota</taxon>
        <taxon>Ustilaginomycotina</taxon>
        <taxon>Ustilaginomycetes</taxon>
        <taxon>Ustilaginales</taxon>
        <taxon>Ustilaginaceae</taxon>
        <taxon>Mycosarcoma</taxon>
    </lineage>
</organism>
<dbReference type="VEuPathDB" id="FungiDB:UMAG_10122"/>
<gene>
    <name evidence="2" type="ORF">UMAG_10122</name>
</gene>
<dbReference type="KEGG" id="uma:UMAG_10122"/>